<keyword evidence="1" id="KW-0472">Membrane</keyword>
<reference evidence="2 3" key="1">
    <citation type="submission" date="2019-12" db="EMBL/GenBank/DDBJ databases">
        <authorList>
            <person name="Floudas D."/>
            <person name="Bentzer J."/>
            <person name="Ahren D."/>
            <person name="Johansson T."/>
            <person name="Persson P."/>
            <person name="Tunlid A."/>
        </authorList>
    </citation>
    <scope>NUCLEOTIDE SEQUENCE [LARGE SCALE GENOMIC DNA]</scope>
    <source>
        <strain evidence="2 3">CBS 102.39</strain>
    </source>
</reference>
<protein>
    <submittedName>
        <fullName evidence="2">Uncharacterized protein</fullName>
    </submittedName>
</protein>
<dbReference type="AlphaFoldDB" id="A0A8H4VW11"/>
<proteinExistence type="predicted"/>
<comment type="caution">
    <text evidence="2">The sequence shown here is derived from an EMBL/GenBank/DDBJ whole genome shotgun (WGS) entry which is preliminary data.</text>
</comment>
<sequence length="453" mass="49259">MPPIPLSSANSFNLDVSGIAGFFGGEEAFAAMSSVHLVRGRRWLGWYNSPGSYIVAKKYGVLARSRIWDGLFPGANVDPTRMLELDGKHGPKYLGIHSGTSIDQTGHLAFLLADYCGELPSDEKIEGTQSSETDQFLTVVELHDYPEDLRSSDGELPAVNLSPFDPIAVVPIAASITGAVLCAVYRDWFSFSMIALGILCNGASCAVIGSGVLKVKGPSPSPHSPPADGIFFATGGNGQVILLKGGEQIVSTLVRGKYYLQYSSQTKYHDIGISSLALTLQFLVQLFIIPQGKLFGQIMFLSTFAVSWVYNAYLASVDREALQKRILLSALLRQPKTWKIRVPKYTTVAVLLTMLSGSKDPRATFNSLLSNDTVVWNLAKDIIVESIESGQDPAYLLDSRRDWSTITSLSQKEQALLNDLTASSSQAFHAVRKYRERMTPPLFSSASAGSTEK</sequence>
<keyword evidence="3" id="KW-1185">Reference proteome</keyword>
<feature type="transmembrane region" description="Helical" evidence="1">
    <location>
        <begin position="192"/>
        <end position="213"/>
    </location>
</feature>
<feature type="transmembrane region" description="Helical" evidence="1">
    <location>
        <begin position="294"/>
        <end position="315"/>
    </location>
</feature>
<evidence type="ECO:0000256" key="1">
    <source>
        <dbReference type="SAM" id="Phobius"/>
    </source>
</evidence>
<organism evidence="2 3">
    <name type="scientific">Agrocybe pediades</name>
    <dbReference type="NCBI Taxonomy" id="84607"/>
    <lineage>
        <taxon>Eukaryota</taxon>
        <taxon>Fungi</taxon>
        <taxon>Dikarya</taxon>
        <taxon>Basidiomycota</taxon>
        <taxon>Agaricomycotina</taxon>
        <taxon>Agaricomycetes</taxon>
        <taxon>Agaricomycetidae</taxon>
        <taxon>Agaricales</taxon>
        <taxon>Agaricineae</taxon>
        <taxon>Strophariaceae</taxon>
        <taxon>Agrocybe</taxon>
    </lineage>
</organism>
<gene>
    <name evidence="2" type="ORF">D9613_008993</name>
</gene>
<evidence type="ECO:0000313" key="3">
    <source>
        <dbReference type="Proteomes" id="UP000521872"/>
    </source>
</evidence>
<feature type="transmembrane region" description="Helical" evidence="1">
    <location>
        <begin position="167"/>
        <end position="186"/>
    </location>
</feature>
<dbReference type="Proteomes" id="UP000521872">
    <property type="component" value="Unassembled WGS sequence"/>
</dbReference>
<accession>A0A8H4VW11</accession>
<evidence type="ECO:0000313" key="2">
    <source>
        <dbReference type="EMBL" id="KAF4622425.1"/>
    </source>
</evidence>
<keyword evidence="1" id="KW-1133">Transmembrane helix</keyword>
<dbReference type="EMBL" id="JAACJL010000002">
    <property type="protein sequence ID" value="KAF4622425.1"/>
    <property type="molecule type" value="Genomic_DNA"/>
</dbReference>
<name>A0A8H4VW11_9AGAR</name>
<keyword evidence="1" id="KW-0812">Transmembrane</keyword>